<name>A0A2S9QIR5_9HYPH</name>
<comment type="caution">
    <text evidence="2">The sequence shown here is derived from an EMBL/GenBank/DDBJ whole genome shotgun (WGS) entry which is preliminary data.</text>
</comment>
<evidence type="ECO:0000259" key="1">
    <source>
        <dbReference type="Pfam" id="PF03016"/>
    </source>
</evidence>
<dbReference type="PANTHER" id="PTHR11062">
    <property type="entry name" value="EXOSTOSIN HEPARAN SULFATE GLYCOSYLTRANSFERASE -RELATED"/>
    <property type="match status" value="1"/>
</dbReference>
<dbReference type="AlphaFoldDB" id="A0A2S9QIR5"/>
<evidence type="ECO:0000313" key="3">
    <source>
        <dbReference type="Proteomes" id="UP000237682"/>
    </source>
</evidence>
<dbReference type="InterPro" id="IPR004263">
    <property type="entry name" value="Exostosin"/>
</dbReference>
<sequence>MRPCVLLTALRENPALAKARRLAALHPPSAFRIAADDEAPDIVLHLDSGYIGLADLLQLRRQVTKHPTARHFLFSESDWPYAILPGAYPSLTKALPWARSWSYLPDPDHPAAAAFLPRKEPAHLFSFLGRASTHPIRERLLALDSPDTPCLDLVAAPARFADFDYRRTYRELLLRSQFALCPRGFGASSIRLFEAMALGCAPVIIADAWLPPPDIDWREFSLFVAEKDIMRIPQILEEARGKAASMGERARQVFAAHFAPEIFLDRLLVTLVALPHEAGGRAMAGRAWKALGWREGYSLAHRVKMRIRTTAGLTP</sequence>
<dbReference type="RefSeq" id="WP_105860200.1">
    <property type="nucleotide sequence ID" value="NZ_PUEJ01000001.1"/>
</dbReference>
<dbReference type="Proteomes" id="UP000237682">
    <property type="component" value="Unassembled WGS sequence"/>
</dbReference>
<feature type="domain" description="Exostosin GT47" evidence="1">
    <location>
        <begin position="124"/>
        <end position="238"/>
    </location>
</feature>
<dbReference type="Pfam" id="PF03016">
    <property type="entry name" value="Exostosin_GT47"/>
    <property type="match status" value="1"/>
</dbReference>
<keyword evidence="3" id="KW-1185">Reference proteome</keyword>
<protein>
    <recommendedName>
        <fullName evidence="1">Exostosin GT47 domain-containing protein</fullName>
    </recommendedName>
</protein>
<dbReference type="EMBL" id="PUEJ01000001">
    <property type="protein sequence ID" value="PRH89234.1"/>
    <property type="molecule type" value="Genomic_DNA"/>
</dbReference>
<reference evidence="2 3" key="1">
    <citation type="submission" date="2018-02" db="EMBL/GenBank/DDBJ databases">
        <title>Whole genome sequencing of endophytic bacterium.</title>
        <authorList>
            <person name="Eedara R."/>
            <person name="Podile A.R."/>
        </authorList>
    </citation>
    <scope>NUCLEOTIDE SEQUENCE [LARGE SCALE GENOMIC DNA]</scope>
    <source>
        <strain evidence="2 3">RP1T</strain>
    </source>
</reference>
<dbReference type="GO" id="GO:0016757">
    <property type="term" value="F:glycosyltransferase activity"/>
    <property type="evidence" value="ECO:0007669"/>
    <property type="project" value="InterPro"/>
</dbReference>
<evidence type="ECO:0000313" key="2">
    <source>
        <dbReference type="EMBL" id="PRH89234.1"/>
    </source>
</evidence>
<organism evidence="2 3">
    <name type="scientific">Labrys okinawensis</name>
    <dbReference type="NCBI Taxonomy" id="346911"/>
    <lineage>
        <taxon>Bacteria</taxon>
        <taxon>Pseudomonadati</taxon>
        <taxon>Pseudomonadota</taxon>
        <taxon>Alphaproteobacteria</taxon>
        <taxon>Hyphomicrobiales</taxon>
        <taxon>Xanthobacteraceae</taxon>
        <taxon>Labrys</taxon>
    </lineage>
</organism>
<accession>A0A2S9QIR5</accession>
<dbReference type="Gene3D" id="3.40.50.2000">
    <property type="entry name" value="Glycogen Phosphorylase B"/>
    <property type="match status" value="1"/>
</dbReference>
<proteinExistence type="predicted"/>
<dbReference type="OrthoDB" id="8435943at2"/>
<gene>
    <name evidence="2" type="ORF">C5L14_01165</name>
</gene>
<dbReference type="InterPro" id="IPR040911">
    <property type="entry name" value="Exostosin_GT47"/>
</dbReference>